<comment type="caution">
    <text evidence="1">The sequence shown here is derived from an EMBL/GenBank/DDBJ whole genome shotgun (WGS) entry which is preliminary data.</text>
</comment>
<dbReference type="Proteomes" id="UP000315534">
    <property type="component" value="Unassembled WGS sequence"/>
</dbReference>
<organism evidence="1 2">
    <name type="scientific">candidate division TA06 bacterium</name>
    <dbReference type="NCBI Taxonomy" id="2250710"/>
    <lineage>
        <taxon>Bacteria</taxon>
        <taxon>Bacteria division TA06</taxon>
    </lineage>
</organism>
<dbReference type="AlphaFoldDB" id="A0A523XIH9"/>
<accession>A0A523XIH9</accession>
<name>A0A523XIH9_UNCT6</name>
<sequence length="132" mass="15010">MSKIEKSINIGMPALKEGVNEGNPEIEESASTEIKKIAMVEVREYRGLCSVCKEASTCTYRRDPWQPVWQCDEFECESIQVSTFPPIDSPFKSDTEHKSSGKYKGLCVNCENRETCTYPKPEGGVWHCDEYE</sequence>
<gene>
    <name evidence="1" type="ORF">E3J38_07720</name>
</gene>
<dbReference type="EMBL" id="SOIP01000444">
    <property type="protein sequence ID" value="TET79078.1"/>
    <property type="molecule type" value="Genomic_DNA"/>
</dbReference>
<evidence type="ECO:0000313" key="2">
    <source>
        <dbReference type="Proteomes" id="UP000315534"/>
    </source>
</evidence>
<evidence type="ECO:0000313" key="1">
    <source>
        <dbReference type="EMBL" id="TET79078.1"/>
    </source>
</evidence>
<reference evidence="1 2" key="1">
    <citation type="submission" date="2019-03" db="EMBL/GenBank/DDBJ databases">
        <title>Metabolic potential of uncultured bacteria and archaea associated with petroleum seepage in deep-sea sediments.</title>
        <authorList>
            <person name="Dong X."/>
            <person name="Hubert C."/>
        </authorList>
    </citation>
    <scope>NUCLEOTIDE SEQUENCE [LARGE SCALE GENOMIC DNA]</scope>
    <source>
        <strain evidence="1">E29_bin36</strain>
    </source>
</reference>
<proteinExistence type="predicted"/>
<protein>
    <submittedName>
        <fullName evidence="1">Uncharacterized protein</fullName>
    </submittedName>
</protein>